<evidence type="ECO:0000313" key="5">
    <source>
        <dbReference type="Proteomes" id="UP001549097"/>
    </source>
</evidence>
<dbReference type="RefSeq" id="WP_198766354.1">
    <property type="nucleotide sequence ID" value="NZ_JAEACF010000001.1"/>
</dbReference>
<evidence type="ECO:0000313" key="4">
    <source>
        <dbReference type="EMBL" id="MET3729598.1"/>
    </source>
</evidence>
<reference evidence="4 5" key="1">
    <citation type="submission" date="2024-06" db="EMBL/GenBank/DDBJ databases">
        <title>Genomic Encyclopedia of Type Strains, Phase IV (KMG-IV): sequencing the most valuable type-strain genomes for metagenomic binning, comparative biology and taxonomic classification.</title>
        <authorList>
            <person name="Goeker M."/>
        </authorList>
    </citation>
    <scope>NUCLEOTIDE SEQUENCE [LARGE SCALE GENOMIC DNA]</scope>
    <source>
        <strain evidence="4 5">DSM 100124</strain>
    </source>
</reference>
<keyword evidence="5" id="KW-1185">Reference proteome</keyword>
<dbReference type="Proteomes" id="UP001549097">
    <property type="component" value="Unassembled WGS sequence"/>
</dbReference>
<keyword evidence="2" id="KW-0808">Transferase</keyword>
<dbReference type="InterPro" id="IPR051052">
    <property type="entry name" value="Diverse_substrate_MTase"/>
</dbReference>
<comment type="caution">
    <text evidence="4">The sequence shown here is derived from an EMBL/GenBank/DDBJ whole genome shotgun (WGS) entry which is preliminary data.</text>
</comment>
<sequence>MTSLKQSFNLVADSYEKYRPTYPKELFEDIIRFANLDVNHTLLEVGSGTGKATEGFVKHGLSKVTCIEYGQNLAELTRKKFSPYPSLQVINSSFEEWNNQEKVKFDLVYSGTAFHFIPHETGYKKAASLLKDSGVLALFWFVHIPSHEPVYQSIRNAYESFAPHLEDSKVPTLAEFIEERNKLTLQSGAFQDLCTHTYTWNQTYTADEYVGLLNTHSGHQILSPERKEALYEAIKNAILEQNSGVISKKHAVALFLAKKKIV</sequence>
<proteinExistence type="predicted"/>
<evidence type="ECO:0000256" key="2">
    <source>
        <dbReference type="ARBA" id="ARBA00022679"/>
    </source>
</evidence>
<gene>
    <name evidence="4" type="ORF">ABID52_003179</name>
</gene>
<dbReference type="CDD" id="cd02440">
    <property type="entry name" value="AdoMet_MTases"/>
    <property type="match status" value="1"/>
</dbReference>
<dbReference type="GO" id="GO:0032259">
    <property type="term" value="P:methylation"/>
    <property type="evidence" value="ECO:0007669"/>
    <property type="project" value="UniProtKB-KW"/>
</dbReference>
<feature type="domain" description="Methyltransferase" evidence="3">
    <location>
        <begin position="43"/>
        <end position="134"/>
    </location>
</feature>
<keyword evidence="1 4" id="KW-0489">Methyltransferase</keyword>
<dbReference type="PANTHER" id="PTHR44942">
    <property type="entry name" value="METHYLTRANSF_11 DOMAIN-CONTAINING PROTEIN"/>
    <property type="match status" value="1"/>
</dbReference>
<dbReference type="InterPro" id="IPR029063">
    <property type="entry name" value="SAM-dependent_MTases_sf"/>
</dbReference>
<evidence type="ECO:0000259" key="3">
    <source>
        <dbReference type="Pfam" id="PF13649"/>
    </source>
</evidence>
<name>A0ABV2LLY7_9BACL</name>
<dbReference type="Pfam" id="PF13649">
    <property type="entry name" value="Methyltransf_25"/>
    <property type="match status" value="1"/>
</dbReference>
<dbReference type="InterPro" id="IPR041698">
    <property type="entry name" value="Methyltransf_25"/>
</dbReference>
<dbReference type="PANTHER" id="PTHR44942:SF4">
    <property type="entry name" value="METHYLTRANSFERASE TYPE 11 DOMAIN-CONTAINING PROTEIN"/>
    <property type="match status" value="1"/>
</dbReference>
<dbReference type="EMBL" id="JBEPMP010000001">
    <property type="protein sequence ID" value="MET3729598.1"/>
    <property type="molecule type" value="Genomic_DNA"/>
</dbReference>
<organism evidence="4 5">
    <name type="scientific">Fictibacillus halophilus</name>
    <dbReference type="NCBI Taxonomy" id="1610490"/>
    <lineage>
        <taxon>Bacteria</taxon>
        <taxon>Bacillati</taxon>
        <taxon>Bacillota</taxon>
        <taxon>Bacilli</taxon>
        <taxon>Bacillales</taxon>
        <taxon>Fictibacillaceae</taxon>
        <taxon>Fictibacillus</taxon>
    </lineage>
</organism>
<accession>A0ABV2LLY7</accession>
<dbReference type="SUPFAM" id="SSF53335">
    <property type="entry name" value="S-adenosyl-L-methionine-dependent methyltransferases"/>
    <property type="match status" value="1"/>
</dbReference>
<dbReference type="GO" id="GO:0008168">
    <property type="term" value="F:methyltransferase activity"/>
    <property type="evidence" value="ECO:0007669"/>
    <property type="project" value="UniProtKB-KW"/>
</dbReference>
<dbReference type="Gene3D" id="3.40.50.150">
    <property type="entry name" value="Vaccinia Virus protein VP39"/>
    <property type="match status" value="1"/>
</dbReference>
<evidence type="ECO:0000256" key="1">
    <source>
        <dbReference type="ARBA" id="ARBA00022603"/>
    </source>
</evidence>
<protein>
    <submittedName>
        <fullName evidence="4">Trans-aconitate methyltransferase</fullName>
    </submittedName>
</protein>